<evidence type="ECO:0000256" key="1">
    <source>
        <dbReference type="ARBA" id="ARBA00005953"/>
    </source>
</evidence>
<keyword evidence="2 3" id="KW-0378">Hydrolase</keyword>
<dbReference type="OrthoDB" id="9800856at2"/>
<gene>
    <name evidence="3" type="ORF">C8N47_11711</name>
</gene>
<organism evidence="3 4">
    <name type="scientific">Mangrovibacterium marinum</name>
    <dbReference type="NCBI Taxonomy" id="1639118"/>
    <lineage>
        <taxon>Bacteria</taxon>
        <taxon>Pseudomonadati</taxon>
        <taxon>Bacteroidota</taxon>
        <taxon>Bacteroidia</taxon>
        <taxon>Marinilabiliales</taxon>
        <taxon>Prolixibacteraceae</taxon>
        <taxon>Mangrovibacterium</taxon>
    </lineage>
</organism>
<dbReference type="RefSeq" id="WP_107823255.1">
    <property type="nucleotide sequence ID" value="NZ_OY782574.1"/>
</dbReference>
<dbReference type="GO" id="GO:0047617">
    <property type="term" value="F:fatty acyl-CoA hydrolase activity"/>
    <property type="evidence" value="ECO:0007669"/>
    <property type="project" value="TreeGrafter"/>
</dbReference>
<dbReference type="EMBL" id="QAAD01000017">
    <property type="protein sequence ID" value="PTN07418.1"/>
    <property type="molecule type" value="Genomic_DNA"/>
</dbReference>
<dbReference type="InterPro" id="IPR006684">
    <property type="entry name" value="YbgC/YbaW"/>
</dbReference>
<dbReference type="Gene3D" id="3.10.129.10">
    <property type="entry name" value="Hotdog Thioesterase"/>
    <property type="match status" value="1"/>
</dbReference>
<proteinExistence type="inferred from homology"/>
<dbReference type="PANTHER" id="PTHR31793:SF27">
    <property type="entry name" value="NOVEL THIOESTERASE SUPERFAMILY DOMAIN AND SAPOSIN A-TYPE DOMAIN CONTAINING PROTEIN (0610012H03RIK)"/>
    <property type="match status" value="1"/>
</dbReference>
<dbReference type="InterPro" id="IPR029069">
    <property type="entry name" value="HotDog_dom_sf"/>
</dbReference>
<accession>A0A2T5BYU0</accession>
<dbReference type="Proteomes" id="UP000243525">
    <property type="component" value="Unassembled WGS sequence"/>
</dbReference>
<dbReference type="SUPFAM" id="SSF54637">
    <property type="entry name" value="Thioesterase/thiol ester dehydrase-isomerase"/>
    <property type="match status" value="1"/>
</dbReference>
<dbReference type="NCBIfam" id="TIGR00051">
    <property type="entry name" value="YbgC/FadM family acyl-CoA thioesterase"/>
    <property type="match status" value="1"/>
</dbReference>
<evidence type="ECO:0000256" key="2">
    <source>
        <dbReference type="ARBA" id="ARBA00022801"/>
    </source>
</evidence>
<dbReference type="PIRSF" id="PIRSF003230">
    <property type="entry name" value="YbgC"/>
    <property type="match status" value="1"/>
</dbReference>
<dbReference type="CDD" id="cd00586">
    <property type="entry name" value="4HBT"/>
    <property type="match status" value="1"/>
</dbReference>
<dbReference type="InterPro" id="IPR050563">
    <property type="entry name" value="4-hydroxybenzoyl-CoA_TE"/>
</dbReference>
<comment type="similarity">
    <text evidence="1">Belongs to the 4-hydroxybenzoyl-CoA thioesterase family.</text>
</comment>
<comment type="caution">
    <text evidence="3">The sequence shown here is derived from an EMBL/GenBank/DDBJ whole genome shotgun (WGS) entry which is preliminary data.</text>
</comment>
<name>A0A2T5BYU0_9BACT</name>
<protein>
    <submittedName>
        <fullName evidence="3">Acyl-CoA thioester hydrolase</fullName>
    </submittedName>
</protein>
<evidence type="ECO:0000313" key="4">
    <source>
        <dbReference type="Proteomes" id="UP000243525"/>
    </source>
</evidence>
<dbReference type="AlphaFoldDB" id="A0A2T5BYU0"/>
<keyword evidence="4" id="KW-1185">Reference proteome</keyword>
<dbReference type="PANTHER" id="PTHR31793">
    <property type="entry name" value="4-HYDROXYBENZOYL-COA THIOESTERASE FAMILY MEMBER"/>
    <property type="match status" value="1"/>
</dbReference>
<dbReference type="Pfam" id="PF13279">
    <property type="entry name" value="4HBT_2"/>
    <property type="match status" value="1"/>
</dbReference>
<evidence type="ECO:0000313" key="3">
    <source>
        <dbReference type="EMBL" id="PTN07418.1"/>
    </source>
</evidence>
<reference evidence="3 4" key="1">
    <citation type="submission" date="2018-04" db="EMBL/GenBank/DDBJ databases">
        <title>Genomic Encyclopedia of Archaeal and Bacterial Type Strains, Phase II (KMG-II): from individual species to whole genera.</title>
        <authorList>
            <person name="Goeker M."/>
        </authorList>
    </citation>
    <scope>NUCLEOTIDE SEQUENCE [LARGE SCALE GENOMIC DNA]</scope>
    <source>
        <strain evidence="3 4">DSM 28823</strain>
    </source>
</reference>
<sequence length="134" mass="15665">MLTHDTQLRVYYEDTDKMGVVYYGNYPRYYEIGRTELIRSLGISYKAMEESGIMLPASNLRVNYLKSAYYDDLLTIRTIIEKIPQVKFPIRTEIYNAAGELINEGETVLAFFDEKTGKPCRAPKFFTDKLQEFF</sequence>